<dbReference type="KEGG" id="tva:4772127"/>
<feature type="compositionally biased region" description="Polar residues" evidence="6">
    <location>
        <begin position="11"/>
        <end position="21"/>
    </location>
</feature>
<proteinExistence type="predicted"/>
<dbReference type="Proteomes" id="UP000001542">
    <property type="component" value="Unassembled WGS sequence"/>
</dbReference>
<feature type="transmembrane region" description="Helical" evidence="7">
    <location>
        <begin position="132"/>
        <end position="152"/>
    </location>
</feature>
<keyword evidence="5" id="KW-0175">Coiled coil</keyword>
<evidence type="ECO:0000256" key="5">
    <source>
        <dbReference type="SAM" id="Coils"/>
    </source>
</evidence>
<dbReference type="GO" id="GO:0055038">
    <property type="term" value="C:recycling endosome membrane"/>
    <property type="evidence" value="ECO:0000318"/>
    <property type="project" value="GO_Central"/>
</dbReference>
<dbReference type="SMR" id="A2DZS1"/>
<feature type="transmembrane region" description="Helical" evidence="7">
    <location>
        <begin position="244"/>
        <end position="268"/>
    </location>
</feature>
<keyword evidence="2 7" id="KW-0812">Transmembrane</keyword>
<accession>A2DZS1</accession>
<dbReference type="VEuPathDB" id="TrichDB:TVAGG3_0261440"/>
<dbReference type="Pfam" id="PF04144">
    <property type="entry name" value="SCAMP"/>
    <property type="match status" value="1"/>
</dbReference>
<keyword evidence="9" id="KW-1185">Reference proteome</keyword>
<evidence type="ECO:0000256" key="3">
    <source>
        <dbReference type="ARBA" id="ARBA00022989"/>
    </source>
</evidence>
<evidence type="ECO:0008006" key="10">
    <source>
        <dbReference type="Google" id="ProtNLM"/>
    </source>
</evidence>
<evidence type="ECO:0000313" key="8">
    <source>
        <dbReference type="EMBL" id="EAY14139.1"/>
    </source>
</evidence>
<keyword evidence="4 7" id="KW-0472">Membrane</keyword>
<gene>
    <name evidence="8" type="ORF">TVAG_351870</name>
</gene>
<feature type="transmembrane region" description="Helical" evidence="7">
    <location>
        <begin position="201"/>
        <end position="220"/>
    </location>
</feature>
<dbReference type="GO" id="GO:0015031">
    <property type="term" value="P:protein transport"/>
    <property type="evidence" value="ECO:0007669"/>
    <property type="project" value="InterPro"/>
</dbReference>
<feature type="region of interest" description="Disordered" evidence="6">
    <location>
        <begin position="1"/>
        <end position="29"/>
    </location>
</feature>
<dbReference type="InParanoid" id="A2DZS1"/>
<evidence type="ECO:0000256" key="4">
    <source>
        <dbReference type="ARBA" id="ARBA00023136"/>
    </source>
</evidence>
<dbReference type="GO" id="GO:0032588">
    <property type="term" value="C:trans-Golgi network membrane"/>
    <property type="evidence" value="ECO:0000318"/>
    <property type="project" value="GO_Central"/>
</dbReference>
<reference evidence="8" key="1">
    <citation type="submission" date="2006-10" db="EMBL/GenBank/DDBJ databases">
        <authorList>
            <person name="Amadeo P."/>
            <person name="Zhao Q."/>
            <person name="Wortman J."/>
            <person name="Fraser-Liggett C."/>
            <person name="Carlton J."/>
        </authorList>
    </citation>
    <scope>NUCLEOTIDE SEQUENCE</scope>
    <source>
        <strain evidence="8">G3</strain>
    </source>
</reference>
<evidence type="ECO:0000256" key="6">
    <source>
        <dbReference type="SAM" id="MobiDB-lite"/>
    </source>
</evidence>
<evidence type="ECO:0000313" key="9">
    <source>
        <dbReference type="Proteomes" id="UP000001542"/>
    </source>
</evidence>
<sequence>MSNPFEIATDESYNPFQSGSSYTDAKPTTTYTAPAAESNYNNLPNNNPGYKDTTMGITISESELAAKEEALARREEKIAQREREIELARANGNLESLNPHKRNFPMILKIYKYYPEEELPNDAVKMVQLLKWTMYTFTFIMFLNALISFLSLTPCASEEIKSPAASIVFACVYFAFGPLVFTEICLMLLYDSLKNKKGARYFFSIITIFLYLAFCIYVIVGLSDYGSFGYIISINLLRAPKNKWVGIVALIFSILGTLHCVFLGWVWWMIVVYFKRNKISELAAREAAGYAANYAVDHKTELLQAAKDHPDVAVSVAQTAGTYT</sequence>
<dbReference type="VEuPathDB" id="TrichDB:TVAG_351870"/>
<dbReference type="AlphaFoldDB" id="A2DZS1"/>
<evidence type="ECO:0000256" key="1">
    <source>
        <dbReference type="ARBA" id="ARBA00004141"/>
    </source>
</evidence>
<dbReference type="STRING" id="5722.A2DZS1"/>
<dbReference type="PANTHER" id="PTHR10687:SF2">
    <property type="entry name" value="SECRETORY CARRIER-ASSOCIATED MEMBRANE PROTEIN"/>
    <property type="match status" value="1"/>
</dbReference>
<keyword evidence="3 7" id="KW-1133">Transmembrane helix</keyword>
<reference evidence="8" key="2">
    <citation type="journal article" date="2007" name="Science">
        <title>Draft genome sequence of the sexually transmitted pathogen Trichomonas vaginalis.</title>
        <authorList>
            <person name="Carlton J.M."/>
            <person name="Hirt R.P."/>
            <person name="Silva J.C."/>
            <person name="Delcher A.L."/>
            <person name="Schatz M."/>
            <person name="Zhao Q."/>
            <person name="Wortman J.R."/>
            <person name="Bidwell S.L."/>
            <person name="Alsmark U.C.M."/>
            <person name="Besteiro S."/>
            <person name="Sicheritz-Ponten T."/>
            <person name="Noel C.J."/>
            <person name="Dacks J.B."/>
            <person name="Foster P.G."/>
            <person name="Simillion C."/>
            <person name="Van de Peer Y."/>
            <person name="Miranda-Saavedra D."/>
            <person name="Barton G.J."/>
            <person name="Westrop G.D."/>
            <person name="Mueller S."/>
            <person name="Dessi D."/>
            <person name="Fiori P.L."/>
            <person name="Ren Q."/>
            <person name="Paulsen I."/>
            <person name="Zhang H."/>
            <person name="Bastida-Corcuera F.D."/>
            <person name="Simoes-Barbosa A."/>
            <person name="Brown M.T."/>
            <person name="Hayes R.D."/>
            <person name="Mukherjee M."/>
            <person name="Okumura C.Y."/>
            <person name="Schneider R."/>
            <person name="Smith A.J."/>
            <person name="Vanacova S."/>
            <person name="Villalvazo M."/>
            <person name="Haas B.J."/>
            <person name="Pertea M."/>
            <person name="Feldblyum T.V."/>
            <person name="Utterback T.R."/>
            <person name="Shu C.L."/>
            <person name="Osoegawa K."/>
            <person name="de Jong P.J."/>
            <person name="Hrdy I."/>
            <person name="Horvathova L."/>
            <person name="Zubacova Z."/>
            <person name="Dolezal P."/>
            <person name="Malik S.B."/>
            <person name="Logsdon J.M. Jr."/>
            <person name="Henze K."/>
            <person name="Gupta A."/>
            <person name="Wang C.C."/>
            <person name="Dunne R.L."/>
            <person name="Upcroft J.A."/>
            <person name="Upcroft P."/>
            <person name="White O."/>
            <person name="Salzberg S.L."/>
            <person name="Tang P."/>
            <person name="Chiu C.-H."/>
            <person name="Lee Y.-S."/>
            <person name="Embley T.M."/>
            <person name="Coombs G.H."/>
            <person name="Mottram J.C."/>
            <person name="Tachezy J."/>
            <person name="Fraser-Liggett C.M."/>
            <person name="Johnson P.J."/>
        </authorList>
    </citation>
    <scope>NUCLEOTIDE SEQUENCE [LARGE SCALE GENOMIC DNA]</scope>
    <source>
        <strain evidence="8">G3</strain>
    </source>
</reference>
<organism evidence="8 9">
    <name type="scientific">Trichomonas vaginalis (strain ATCC PRA-98 / G3)</name>
    <dbReference type="NCBI Taxonomy" id="412133"/>
    <lineage>
        <taxon>Eukaryota</taxon>
        <taxon>Metamonada</taxon>
        <taxon>Parabasalia</taxon>
        <taxon>Trichomonadida</taxon>
        <taxon>Trichomonadidae</taxon>
        <taxon>Trichomonas</taxon>
    </lineage>
</organism>
<dbReference type="OrthoDB" id="242866at2759"/>
<dbReference type="InterPro" id="IPR007273">
    <property type="entry name" value="SCAMP"/>
</dbReference>
<evidence type="ECO:0000256" key="7">
    <source>
        <dbReference type="SAM" id="Phobius"/>
    </source>
</evidence>
<feature type="transmembrane region" description="Helical" evidence="7">
    <location>
        <begin position="164"/>
        <end position="189"/>
    </location>
</feature>
<comment type="subcellular location">
    <subcellularLocation>
        <location evidence="1">Membrane</location>
        <topology evidence="1">Multi-pass membrane protein</topology>
    </subcellularLocation>
</comment>
<protein>
    <recommendedName>
        <fullName evidence="10">Secretory carrier membrane protein</fullName>
    </recommendedName>
</protein>
<dbReference type="EMBL" id="DS113275">
    <property type="protein sequence ID" value="EAY14139.1"/>
    <property type="molecule type" value="Genomic_DNA"/>
</dbReference>
<name>A2DZS1_TRIV3</name>
<evidence type="ECO:0000256" key="2">
    <source>
        <dbReference type="ARBA" id="ARBA00022692"/>
    </source>
</evidence>
<dbReference type="RefSeq" id="XP_001326362.1">
    <property type="nucleotide sequence ID" value="XM_001326327.1"/>
</dbReference>
<feature type="coiled-coil region" evidence="5">
    <location>
        <begin position="64"/>
        <end position="91"/>
    </location>
</feature>
<dbReference type="PANTHER" id="PTHR10687">
    <property type="entry name" value="SECRETORY CARRIER-ASSOCIATED MEMBRANE PROTEIN SCAMP"/>
    <property type="match status" value="1"/>
</dbReference>